<dbReference type="Pfam" id="PF03874">
    <property type="entry name" value="RNA_pol_Rpb4"/>
    <property type="match status" value="1"/>
</dbReference>
<dbReference type="SUPFAM" id="SSF47819">
    <property type="entry name" value="HRDC-like"/>
    <property type="match status" value="1"/>
</dbReference>
<keyword evidence="2" id="KW-0539">Nucleus</keyword>
<gene>
    <name evidence="5" type="ORF">BD626DRAFT_488972</name>
</gene>
<proteinExistence type="inferred from homology"/>
<evidence type="ECO:0000256" key="2">
    <source>
        <dbReference type="ARBA" id="ARBA00023242"/>
    </source>
</evidence>
<organism evidence="5 6">
    <name type="scientific">Schizophyllum amplum</name>
    <dbReference type="NCBI Taxonomy" id="97359"/>
    <lineage>
        <taxon>Eukaryota</taxon>
        <taxon>Fungi</taxon>
        <taxon>Dikarya</taxon>
        <taxon>Basidiomycota</taxon>
        <taxon>Agaricomycotina</taxon>
        <taxon>Agaricomycetes</taxon>
        <taxon>Agaricomycetidae</taxon>
        <taxon>Agaricales</taxon>
        <taxon>Schizophyllaceae</taxon>
        <taxon>Schizophyllum</taxon>
    </lineage>
</organism>
<dbReference type="GO" id="GO:0000166">
    <property type="term" value="F:nucleotide binding"/>
    <property type="evidence" value="ECO:0007669"/>
    <property type="project" value="InterPro"/>
</dbReference>
<name>A0A550CL36_9AGAR</name>
<evidence type="ECO:0000259" key="4">
    <source>
        <dbReference type="SMART" id="SM00657"/>
    </source>
</evidence>
<dbReference type="STRING" id="97359.A0A550CL36"/>
<dbReference type="GO" id="GO:0006352">
    <property type="term" value="P:DNA-templated transcription initiation"/>
    <property type="evidence" value="ECO:0007669"/>
    <property type="project" value="InterPro"/>
</dbReference>
<dbReference type="InterPro" id="IPR038324">
    <property type="entry name" value="Rpb4/RPC9_sf"/>
</dbReference>
<dbReference type="AlphaFoldDB" id="A0A550CL36"/>
<keyword evidence="6" id="KW-1185">Reference proteome</keyword>
<dbReference type="InterPro" id="IPR010997">
    <property type="entry name" value="HRDC-like_sf"/>
</dbReference>
<dbReference type="Gene3D" id="1.20.1250.40">
    <property type="match status" value="1"/>
</dbReference>
<feature type="domain" description="RNA polymerase Rpb4/RPC9 core" evidence="4">
    <location>
        <begin position="23"/>
        <end position="134"/>
    </location>
</feature>
<dbReference type="EMBL" id="VDMD01000005">
    <property type="protein sequence ID" value="TRM65502.1"/>
    <property type="molecule type" value="Genomic_DNA"/>
</dbReference>
<evidence type="ECO:0000256" key="3">
    <source>
        <dbReference type="ARBA" id="ARBA00025724"/>
    </source>
</evidence>
<sequence length="135" mass="15393">MTTRLRPRTQLEEEDATTLKLGTEFANAGCLLISEVKYLLENREKTAPDNAVYTKTLDYVKTFAKWHTTDSASAVRETLRREPQLTQFETAQLANLCPAEAEEAKSIVPSLEDKVEDDRLQALLNEIQTMRKFQT</sequence>
<dbReference type="InterPro" id="IPR006590">
    <property type="entry name" value="RNA_pol_Rpb4/RPC9_core"/>
</dbReference>
<evidence type="ECO:0000313" key="5">
    <source>
        <dbReference type="EMBL" id="TRM65502.1"/>
    </source>
</evidence>
<dbReference type="InterPro" id="IPR045222">
    <property type="entry name" value="Rpb4-like"/>
</dbReference>
<dbReference type="GO" id="GO:0030880">
    <property type="term" value="C:RNA polymerase complex"/>
    <property type="evidence" value="ECO:0007669"/>
    <property type="project" value="InterPro"/>
</dbReference>
<comment type="subcellular location">
    <subcellularLocation>
        <location evidence="1">Nucleus</location>
    </subcellularLocation>
</comment>
<dbReference type="OrthoDB" id="2186918at2759"/>
<comment type="caution">
    <text evidence="5">The sequence shown here is derived from an EMBL/GenBank/DDBJ whole genome shotgun (WGS) entry which is preliminary data.</text>
</comment>
<dbReference type="SMART" id="SM00657">
    <property type="entry name" value="RPOL4c"/>
    <property type="match status" value="1"/>
</dbReference>
<evidence type="ECO:0000313" key="6">
    <source>
        <dbReference type="Proteomes" id="UP000320762"/>
    </source>
</evidence>
<comment type="similarity">
    <text evidence="3">Belongs to the eukaryotic RPB4 RNA polymerase subunit family.</text>
</comment>
<dbReference type="GO" id="GO:0005634">
    <property type="term" value="C:nucleus"/>
    <property type="evidence" value="ECO:0007669"/>
    <property type="project" value="UniProtKB-SubCell"/>
</dbReference>
<dbReference type="Proteomes" id="UP000320762">
    <property type="component" value="Unassembled WGS sequence"/>
</dbReference>
<protein>
    <submittedName>
        <fullName evidence="5">HRDC-like protein</fullName>
    </submittedName>
</protein>
<dbReference type="PANTHER" id="PTHR21297">
    <property type="entry name" value="DNA-DIRECTED RNA POLYMERASE II"/>
    <property type="match status" value="1"/>
</dbReference>
<accession>A0A550CL36</accession>
<reference evidence="5 6" key="1">
    <citation type="journal article" date="2019" name="New Phytol.">
        <title>Comparative genomics reveals unique wood-decay strategies and fruiting body development in the Schizophyllaceae.</title>
        <authorList>
            <person name="Almasi E."/>
            <person name="Sahu N."/>
            <person name="Krizsan K."/>
            <person name="Balint B."/>
            <person name="Kovacs G.M."/>
            <person name="Kiss B."/>
            <person name="Cseklye J."/>
            <person name="Drula E."/>
            <person name="Henrissat B."/>
            <person name="Nagy I."/>
            <person name="Chovatia M."/>
            <person name="Adam C."/>
            <person name="LaButti K."/>
            <person name="Lipzen A."/>
            <person name="Riley R."/>
            <person name="Grigoriev I.V."/>
            <person name="Nagy L.G."/>
        </authorList>
    </citation>
    <scope>NUCLEOTIDE SEQUENCE [LARGE SCALE GENOMIC DNA]</scope>
    <source>
        <strain evidence="5 6">NL-1724</strain>
    </source>
</reference>
<evidence type="ECO:0000256" key="1">
    <source>
        <dbReference type="ARBA" id="ARBA00004123"/>
    </source>
</evidence>
<dbReference type="InterPro" id="IPR005574">
    <property type="entry name" value="Rpb4/RPC9"/>
</dbReference>